<keyword evidence="3" id="KW-1185">Reference proteome</keyword>
<keyword evidence="1" id="KW-0812">Transmembrane</keyword>
<reference evidence="2" key="1">
    <citation type="submission" date="2022-07" db="EMBL/GenBank/DDBJ databases">
        <title>Enhanced cultured diversity of the mouse gut microbiota enables custom-made synthetic communities.</title>
        <authorList>
            <person name="Afrizal A."/>
        </authorList>
    </citation>
    <scope>NUCLEOTIDE SEQUENCE</scope>
    <source>
        <strain evidence="2">DSM 29186</strain>
    </source>
</reference>
<organism evidence="2 3">
    <name type="scientific">Terrisporobacter muris</name>
    <dbReference type="NCBI Taxonomy" id="2963284"/>
    <lineage>
        <taxon>Bacteria</taxon>
        <taxon>Bacillati</taxon>
        <taxon>Bacillota</taxon>
        <taxon>Clostridia</taxon>
        <taxon>Peptostreptococcales</taxon>
        <taxon>Peptostreptococcaceae</taxon>
        <taxon>Terrisporobacter</taxon>
    </lineage>
</organism>
<feature type="transmembrane region" description="Helical" evidence="1">
    <location>
        <begin position="46"/>
        <end position="63"/>
    </location>
</feature>
<keyword evidence="1" id="KW-0472">Membrane</keyword>
<keyword evidence="1" id="KW-1133">Transmembrane helix</keyword>
<evidence type="ECO:0000256" key="1">
    <source>
        <dbReference type="SAM" id="Phobius"/>
    </source>
</evidence>
<proteinExistence type="predicted"/>
<comment type="caution">
    <text evidence="2">The sequence shown here is derived from an EMBL/GenBank/DDBJ whole genome shotgun (WGS) entry which is preliminary data.</text>
</comment>
<dbReference type="InterPro" id="IPR020275">
    <property type="entry name" value="DUF5592"/>
</dbReference>
<dbReference type="RefSeq" id="WP_257560100.1">
    <property type="nucleotide sequence ID" value="NZ_JANKBY010000024.1"/>
</dbReference>
<dbReference type="EMBL" id="JANKBY010000024">
    <property type="protein sequence ID" value="MCR1821879.1"/>
    <property type="molecule type" value="Genomic_DNA"/>
</dbReference>
<name>A0A9X2S0L0_9FIRM</name>
<dbReference type="AlphaFoldDB" id="A0A9X2S0L0"/>
<dbReference type="Pfam" id="PF17332">
    <property type="entry name" value="DUF5592"/>
    <property type="match status" value="1"/>
</dbReference>
<dbReference type="Proteomes" id="UP001140817">
    <property type="component" value="Unassembled WGS sequence"/>
</dbReference>
<evidence type="ECO:0000313" key="3">
    <source>
        <dbReference type="Proteomes" id="UP001140817"/>
    </source>
</evidence>
<evidence type="ECO:0000313" key="2">
    <source>
        <dbReference type="EMBL" id="MCR1821879.1"/>
    </source>
</evidence>
<feature type="transmembrane region" description="Helical" evidence="1">
    <location>
        <begin position="20"/>
        <end position="40"/>
    </location>
</feature>
<accession>A0A9X2S0L0</accession>
<gene>
    <name evidence="2" type="ORF">NSA58_03670</name>
</gene>
<sequence length="97" mass="11544">MYSIPKEINSETKVFRSIYLFDLFFIIVSLIFTTTTAQLVSPKLSAMYYIFSIIVTFFLLSKSKSNPGIRNYRAIYIMIRRTRKTYKSLDWNFEGRK</sequence>
<protein>
    <submittedName>
        <fullName evidence="2">DUF5592 family protein</fullName>
    </submittedName>
</protein>